<sequence length="101" mass="10275">MAFSLQNPQNSPQKSRQLMGWLLAGNSQTLGTVGRDKQQRCYSGGLGCLGRTRQAAWALGAGAALGLSQTGCLGCAGCLPGALRAGSPRGLWSAPLPATSS</sequence>
<proteinExistence type="predicted"/>
<evidence type="ECO:0000313" key="1">
    <source>
        <dbReference type="EMBL" id="EOX91022.1"/>
    </source>
</evidence>
<dbReference type="Gramene" id="EOX91022">
    <property type="protein sequence ID" value="EOX91022"/>
    <property type="gene ID" value="TCM_000335"/>
</dbReference>
<dbReference type="HOGENOM" id="CLU_2547160_0_0_1"/>
<organism evidence="1 2">
    <name type="scientific">Theobroma cacao</name>
    <name type="common">Cacao</name>
    <name type="synonym">Cocoa</name>
    <dbReference type="NCBI Taxonomy" id="3641"/>
    <lineage>
        <taxon>Eukaryota</taxon>
        <taxon>Viridiplantae</taxon>
        <taxon>Streptophyta</taxon>
        <taxon>Embryophyta</taxon>
        <taxon>Tracheophyta</taxon>
        <taxon>Spermatophyta</taxon>
        <taxon>Magnoliopsida</taxon>
        <taxon>eudicotyledons</taxon>
        <taxon>Gunneridae</taxon>
        <taxon>Pentapetalae</taxon>
        <taxon>rosids</taxon>
        <taxon>malvids</taxon>
        <taxon>Malvales</taxon>
        <taxon>Malvaceae</taxon>
        <taxon>Byttnerioideae</taxon>
        <taxon>Theobroma</taxon>
    </lineage>
</organism>
<dbReference type="EMBL" id="CM001879">
    <property type="protein sequence ID" value="EOX91022.1"/>
    <property type="molecule type" value="Genomic_DNA"/>
</dbReference>
<evidence type="ECO:0000313" key="2">
    <source>
        <dbReference type="Proteomes" id="UP000026915"/>
    </source>
</evidence>
<protein>
    <submittedName>
        <fullName evidence="1">Uncharacterized protein</fullName>
    </submittedName>
</protein>
<dbReference type="InParanoid" id="A0A061DG16"/>
<reference evidence="1 2" key="1">
    <citation type="journal article" date="2013" name="Genome Biol.">
        <title>The genome sequence of the most widely cultivated cacao type and its use to identify candidate genes regulating pod color.</title>
        <authorList>
            <person name="Motamayor J.C."/>
            <person name="Mockaitis K."/>
            <person name="Schmutz J."/>
            <person name="Haiminen N."/>
            <person name="Iii D.L."/>
            <person name="Cornejo O."/>
            <person name="Findley S.D."/>
            <person name="Zheng P."/>
            <person name="Utro F."/>
            <person name="Royaert S."/>
            <person name="Saski C."/>
            <person name="Jenkins J."/>
            <person name="Podicheti R."/>
            <person name="Zhao M."/>
            <person name="Scheffler B.E."/>
            <person name="Stack J.C."/>
            <person name="Feltus F.A."/>
            <person name="Mustiga G.M."/>
            <person name="Amores F."/>
            <person name="Phillips W."/>
            <person name="Marelli J.P."/>
            <person name="May G.D."/>
            <person name="Shapiro H."/>
            <person name="Ma J."/>
            <person name="Bustamante C.D."/>
            <person name="Schnell R.J."/>
            <person name="Main D."/>
            <person name="Gilbert D."/>
            <person name="Parida L."/>
            <person name="Kuhn D.N."/>
        </authorList>
    </citation>
    <scope>NUCLEOTIDE SEQUENCE [LARGE SCALE GENOMIC DNA]</scope>
    <source>
        <strain evidence="2">cv. Matina 1-6</strain>
    </source>
</reference>
<name>A0A061DG16_THECC</name>
<accession>A0A061DG16</accession>
<gene>
    <name evidence="1" type="ORF">TCM_000335</name>
</gene>
<dbReference type="AlphaFoldDB" id="A0A061DG16"/>
<keyword evidence="2" id="KW-1185">Reference proteome</keyword>
<dbReference type="Proteomes" id="UP000026915">
    <property type="component" value="Chromosome 1"/>
</dbReference>